<accession>A0A087UF41</accession>
<dbReference type="Gene3D" id="6.10.250.2670">
    <property type="match status" value="1"/>
</dbReference>
<dbReference type="OrthoDB" id="6426150at2759"/>
<evidence type="ECO:0000313" key="3">
    <source>
        <dbReference type="Proteomes" id="UP000054359"/>
    </source>
</evidence>
<reference evidence="2 3" key="1">
    <citation type="submission" date="2013-11" db="EMBL/GenBank/DDBJ databases">
        <title>Genome sequencing of Stegodyphus mimosarum.</title>
        <authorList>
            <person name="Bechsgaard J."/>
        </authorList>
    </citation>
    <scope>NUCLEOTIDE SEQUENCE [LARGE SCALE GENOMIC DNA]</scope>
</reference>
<feature type="compositionally biased region" description="Acidic residues" evidence="1">
    <location>
        <begin position="1"/>
        <end position="10"/>
    </location>
</feature>
<organism evidence="2 3">
    <name type="scientific">Stegodyphus mimosarum</name>
    <name type="common">African social velvet spider</name>
    <dbReference type="NCBI Taxonomy" id="407821"/>
    <lineage>
        <taxon>Eukaryota</taxon>
        <taxon>Metazoa</taxon>
        <taxon>Ecdysozoa</taxon>
        <taxon>Arthropoda</taxon>
        <taxon>Chelicerata</taxon>
        <taxon>Arachnida</taxon>
        <taxon>Araneae</taxon>
        <taxon>Araneomorphae</taxon>
        <taxon>Entelegynae</taxon>
        <taxon>Eresoidea</taxon>
        <taxon>Eresidae</taxon>
        <taxon>Stegodyphus</taxon>
    </lineage>
</organism>
<name>A0A087UF41_STEMI</name>
<protein>
    <submittedName>
        <fullName evidence="2">Uncharacterized protein</fullName>
    </submittedName>
</protein>
<feature type="compositionally biased region" description="Basic and acidic residues" evidence="1">
    <location>
        <begin position="17"/>
        <end position="28"/>
    </location>
</feature>
<sequence length="88" mass="10017">MMFVNEEFEESQPVFSEPKKVHPETDDEMARRIKSTLGEYVHKGDFPASDRSGPVKKEVNSTLPHVKLFPKCSEMEASDQDSTLCREA</sequence>
<evidence type="ECO:0000256" key="1">
    <source>
        <dbReference type="SAM" id="MobiDB-lite"/>
    </source>
</evidence>
<keyword evidence="3" id="KW-1185">Reference proteome</keyword>
<proteinExistence type="predicted"/>
<feature type="region of interest" description="Disordered" evidence="1">
    <location>
        <begin position="1"/>
        <end position="28"/>
    </location>
</feature>
<dbReference type="AlphaFoldDB" id="A0A087UF41"/>
<gene>
    <name evidence="2" type="ORF">X975_12902</name>
</gene>
<dbReference type="EMBL" id="KK119546">
    <property type="protein sequence ID" value="KFM75980.1"/>
    <property type="molecule type" value="Genomic_DNA"/>
</dbReference>
<feature type="non-terminal residue" evidence="2">
    <location>
        <position position="88"/>
    </location>
</feature>
<evidence type="ECO:0000313" key="2">
    <source>
        <dbReference type="EMBL" id="KFM75980.1"/>
    </source>
</evidence>
<dbReference type="Proteomes" id="UP000054359">
    <property type="component" value="Unassembled WGS sequence"/>
</dbReference>